<dbReference type="AlphaFoldDB" id="A0A9W8GVG5"/>
<evidence type="ECO:0000313" key="9">
    <source>
        <dbReference type="Proteomes" id="UP001140011"/>
    </source>
</evidence>
<evidence type="ECO:0000256" key="1">
    <source>
        <dbReference type="ARBA" id="ARBA00001971"/>
    </source>
</evidence>
<dbReference type="EMBL" id="JANBUH010001016">
    <property type="protein sequence ID" value="KAJ2748635.1"/>
    <property type="molecule type" value="Genomic_DNA"/>
</dbReference>
<proteinExistence type="inferred from homology"/>
<keyword evidence="3 6" id="KW-0560">Oxidoreductase</keyword>
<evidence type="ECO:0000256" key="3">
    <source>
        <dbReference type="ARBA" id="ARBA00023002"/>
    </source>
</evidence>
<dbReference type="PRINTS" id="PR00463">
    <property type="entry name" value="EP450I"/>
</dbReference>
<dbReference type="PANTHER" id="PTHR24305:SF235">
    <property type="entry name" value="CYTOCHROME P450 MONOOXYGENASE APDB-RELATED"/>
    <property type="match status" value="1"/>
</dbReference>
<dbReference type="Gene3D" id="1.10.630.10">
    <property type="entry name" value="Cytochrome P450"/>
    <property type="match status" value="1"/>
</dbReference>
<dbReference type="GO" id="GO:0020037">
    <property type="term" value="F:heme binding"/>
    <property type="evidence" value="ECO:0007669"/>
    <property type="project" value="InterPro"/>
</dbReference>
<evidence type="ECO:0000256" key="4">
    <source>
        <dbReference type="ARBA" id="ARBA00023004"/>
    </source>
</evidence>
<dbReference type="InterPro" id="IPR036396">
    <property type="entry name" value="Cyt_P450_sf"/>
</dbReference>
<dbReference type="Proteomes" id="UP001140011">
    <property type="component" value="Unassembled WGS sequence"/>
</dbReference>
<dbReference type="PROSITE" id="PS00086">
    <property type="entry name" value="CYTOCHROME_P450"/>
    <property type="match status" value="1"/>
</dbReference>
<keyword evidence="7" id="KW-0812">Transmembrane</keyword>
<dbReference type="SUPFAM" id="SSF48264">
    <property type="entry name" value="Cytochrome P450"/>
    <property type="match status" value="1"/>
</dbReference>
<dbReference type="Pfam" id="PF00067">
    <property type="entry name" value="p450"/>
    <property type="match status" value="1"/>
</dbReference>
<comment type="cofactor">
    <cofactor evidence="1 5">
        <name>heme</name>
        <dbReference type="ChEBI" id="CHEBI:30413"/>
    </cofactor>
</comment>
<protein>
    <recommendedName>
        <fullName evidence="10">Cytochrome P450</fullName>
    </recommendedName>
</protein>
<feature type="transmembrane region" description="Helical" evidence="7">
    <location>
        <begin position="26"/>
        <end position="49"/>
    </location>
</feature>
<name>A0A9W8GVG5_9FUNG</name>
<keyword evidence="4 5" id="KW-0408">Iron</keyword>
<evidence type="ECO:0000256" key="5">
    <source>
        <dbReference type="PIRSR" id="PIRSR602401-1"/>
    </source>
</evidence>
<dbReference type="InterPro" id="IPR002401">
    <property type="entry name" value="Cyt_P450_E_grp-I"/>
</dbReference>
<dbReference type="InterPro" id="IPR001128">
    <property type="entry name" value="Cyt_P450"/>
</dbReference>
<evidence type="ECO:0000256" key="2">
    <source>
        <dbReference type="ARBA" id="ARBA00022723"/>
    </source>
</evidence>
<organism evidence="8 9">
    <name type="scientific">Coemansia pectinata</name>
    <dbReference type="NCBI Taxonomy" id="1052879"/>
    <lineage>
        <taxon>Eukaryota</taxon>
        <taxon>Fungi</taxon>
        <taxon>Fungi incertae sedis</taxon>
        <taxon>Zoopagomycota</taxon>
        <taxon>Kickxellomycotina</taxon>
        <taxon>Kickxellomycetes</taxon>
        <taxon>Kickxellales</taxon>
        <taxon>Kickxellaceae</taxon>
        <taxon>Coemansia</taxon>
    </lineage>
</organism>
<dbReference type="GO" id="GO:0016705">
    <property type="term" value="F:oxidoreductase activity, acting on paired donors, with incorporation or reduction of molecular oxygen"/>
    <property type="evidence" value="ECO:0007669"/>
    <property type="project" value="InterPro"/>
</dbReference>
<dbReference type="InterPro" id="IPR050121">
    <property type="entry name" value="Cytochrome_P450_monoxygenase"/>
</dbReference>
<dbReference type="InterPro" id="IPR017972">
    <property type="entry name" value="Cyt_P450_CS"/>
</dbReference>
<evidence type="ECO:0000313" key="8">
    <source>
        <dbReference type="EMBL" id="KAJ2748635.1"/>
    </source>
</evidence>
<evidence type="ECO:0000256" key="6">
    <source>
        <dbReference type="RuleBase" id="RU000461"/>
    </source>
</evidence>
<keyword evidence="7" id="KW-1133">Transmembrane helix</keyword>
<dbReference type="GO" id="GO:0004497">
    <property type="term" value="F:monooxygenase activity"/>
    <property type="evidence" value="ECO:0007669"/>
    <property type="project" value="UniProtKB-KW"/>
</dbReference>
<dbReference type="PRINTS" id="PR00385">
    <property type="entry name" value="P450"/>
</dbReference>
<keyword evidence="7" id="KW-0472">Membrane</keyword>
<evidence type="ECO:0008006" key="10">
    <source>
        <dbReference type="Google" id="ProtNLM"/>
    </source>
</evidence>
<dbReference type="PANTHER" id="PTHR24305">
    <property type="entry name" value="CYTOCHROME P450"/>
    <property type="match status" value="1"/>
</dbReference>
<dbReference type="GO" id="GO:0044550">
    <property type="term" value="P:secondary metabolite biosynthetic process"/>
    <property type="evidence" value="ECO:0007669"/>
    <property type="project" value="UniProtKB-ARBA"/>
</dbReference>
<gene>
    <name evidence="8" type="ORF">GGI19_006029</name>
</gene>
<keyword evidence="5 6" id="KW-0349">Heme</keyword>
<sequence>MAIYDLLLSNLRLAAEYLWWQELVPYTWLTAGAVCVISIIYVIYCLYFAPLCNIPGSTISKLTSAKMNLHAILGLISEFSEEEYYSRGDIFTMSPNAVAISNPADCRTILSTHRFVKSEMYAGFDGHEPNIFSMRSPDVSRVRRRQVGPAFANSYLNDMEPIILECGIHAIKEKWNKELASSPSGMATICYALHFSMVTFDIIGALGFGQRFNALRDDKSKMVRWVEDYNKLAMARLAYSGAHSFPTNLLLRRLMKSKDEFLAFGMAAAELRREQLRRGDIEKPKDLLQILIDGQDPDSKAKMTDTQVTAENTIFMVAGSDTTSLTMTWTLHYLLLHPEVYHKVTAEVRREFPRHHLITYAEGKARLPYLDACIFESMRVRPVSGVPMPRIVPEGGATFQGHFLPAGTMLGVNVCGFNHHQGIWSNPRQFIPERFLNDEKAKNNILTFSAGVRVCPGRVLAQYEMITIIANMLKDYDFSLPADSLFTPNRLDKHGNPLTMPRFQSLTVGPKYPERDCRVVIAAAPEY</sequence>
<comment type="caution">
    <text evidence="8">The sequence shown here is derived from an EMBL/GenBank/DDBJ whole genome shotgun (WGS) entry which is preliminary data.</text>
</comment>
<comment type="similarity">
    <text evidence="6">Belongs to the cytochrome P450 family.</text>
</comment>
<dbReference type="GO" id="GO:0005506">
    <property type="term" value="F:iron ion binding"/>
    <property type="evidence" value="ECO:0007669"/>
    <property type="project" value="InterPro"/>
</dbReference>
<feature type="binding site" description="axial binding residue" evidence="5">
    <location>
        <position position="455"/>
    </location>
    <ligand>
        <name>heme</name>
        <dbReference type="ChEBI" id="CHEBI:30413"/>
    </ligand>
    <ligandPart>
        <name>Fe</name>
        <dbReference type="ChEBI" id="CHEBI:18248"/>
    </ligandPart>
</feature>
<keyword evidence="9" id="KW-1185">Reference proteome</keyword>
<keyword evidence="2 5" id="KW-0479">Metal-binding</keyword>
<evidence type="ECO:0000256" key="7">
    <source>
        <dbReference type="SAM" id="Phobius"/>
    </source>
</evidence>
<dbReference type="OrthoDB" id="3934656at2759"/>
<accession>A0A9W8GVG5</accession>
<reference evidence="8" key="1">
    <citation type="submission" date="2022-07" db="EMBL/GenBank/DDBJ databases">
        <title>Phylogenomic reconstructions and comparative analyses of Kickxellomycotina fungi.</title>
        <authorList>
            <person name="Reynolds N.K."/>
            <person name="Stajich J.E."/>
            <person name="Barry K."/>
            <person name="Grigoriev I.V."/>
            <person name="Crous P."/>
            <person name="Smith M.E."/>
        </authorList>
    </citation>
    <scope>NUCLEOTIDE SEQUENCE</scope>
    <source>
        <strain evidence="8">BCRC 34297</strain>
    </source>
</reference>
<keyword evidence="6" id="KW-0503">Monooxygenase</keyword>